<dbReference type="Proteomes" id="UP000001953">
    <property type="component" value="Chromosome"/>
</dbReference>
<dbReference type="EMBL" id="CP000319">
    <property type="protein sequence ID" value="ABE62775.1"/>
    <property type="molecule type" value="Genomic_DNA"/>
</dbReference>
<dbReference type="AlphaFoldDB" id="Q1QLX2"/>
<dbReference type="eggNOG" id="ENOG502ZW91">
    <property type="taxonomic scope" value="Bacteria"/>
</dbReference>
<dbReference type="KEGG" id="nha:Nham_1975"/>
<dbReference type="HOGENOM" id="CLU_180071_0_0_5"/>
<gene>
    <name evidence="1" type="ordered locus">Nham_1975</name>
</gene>
<reference evidence="1 2" key="1">
    <citation type="submission" date="2006-03" db="EMBL/GenBank/DDBJ databases">
        <title>Complete sequence of chromosome of Nitrobacter hamburgensis X14.</title>
        <authorList>
            <consortium name="US DOE Joint Genome Institute"/>
            <person name="Copeland A."/>
            <person name="Lucas S."/>
            <person name="Lapidus A."/>
            <person name="Barry K."/>
            <person name="Detter J.C."/>
            <person name="Glavina del Rio T."/>
            <person name="Hammon N."/>
            <person name="Israni S."/>
            <person name="Dalin E."/>
            <person name="Tice H."/>
            <person name="Pitluck S."/>
            <person name="Chain P."/>
            <person name="Malfatti S."/>
            <person name="Shin M."/>
            <person name="Vergez L."/>
            <person name="Schmutz J."/>
            <person name="Larimer F."/>
            <person name="Land M."/>
            <person name="Hauser L."/>
            <person name="Kyrpides N."/>
            <person name="Ivanova N."/>
            <person name="Ward B."/>
            <person name="Arp D."/>
            <person name="Klotz M."/>
            <person name="Stein L."/>
            <person name="O'Mullan G."/>
            <person name="Starkenburg S."/>
            <person name="Sayavedra L."/>
            <person name="Poret-Peterson A.T."/>
            <person name="Gentry M.E."/>
            <person name="Bruce D."/>
            <person name="Richardson P."/>
        </authorList>
    </citation>
    <scope>NUCLEOTIDE SEQUENCE [LARGE SCALE GENOMIC DNA]</scope>
    <source>
        <strain evidence="2">DSM 10229 / NCIMB 13809 / X14</strain>
    </source>
</reference>
<keyword evidence="2" id="KW-1185">Reference proteome</keyword>
<protein>
    <submittedName>
        <fullName evidence="1">Uncharacterized protein</fullName>
    </submittedName>
</protein>
<proteinExistence type="predicted"/>
<dbReference type="OrthoDB" id="8255031at2"/>
<evidence type="ECO:0000313" key="1">
    <source>
        <dbReference type="EMBL" id="ABE62775.1"/>
    </source>
</evidence>
<evidence type="ECO:0000313" key="2">
    <source>
        <dbReference type="Proteomes" id="UP000001953"/>
    </source>
</evidence>
<dbReference type="RefSeq" id="WP_011510455.1">
    <property type="nucleotide sequence ID" value="NC_007964.1"/>
</dbReference>
<accession>Q1QLX2</accession>
<name>Q1QLX2_NITHX</name>
<organism evidence="1 2">
    <name type="scientific">Nitrobacter hamburgensis (strain DSM 10229 / NCIMB 13809 / X14)</name>
    <dbReference type="NCBI Taxonomy" id="323097"/>
    <lineage>
        <taxon>Bacteria</taxon>
        <taxon>Pseudomonadati</taxon>
        <taxon>Pseudomonadota</taxon>
        <taxon>Alphaproteobacteria</taxon>
        <taxon>Hyphomicrobiales</taxon>
        <taxon>Nitrobacteraceae</taxon>
        <taxon>Nitrobacter</taxon>
    </lineage>
</organism>
<sequence length="90" mass="9750">MLVVTIDLVPGGFEPMRRTIASMRIANISDLAEVSDYRVEASETSNPLVGTPPRNAQCFVHGHARAQSVWALLAKASEEIMKTDPPNSGE</sequence>